<organism evidence="2 3">
    <name type="scientific">Plakobranchus ocellatus</name>
    <dbReference type="NCBI Taxonomy" id="259542"/>
    <lineage>
        <taxon>Eukaryota</taxon>
        <taxon>Metazoa</taxon>
        <taxon>Spiralia</taxon>
        <taxon>Lophotrochozoa</taxon>
        <taxon>Mollusca</taxon>
        <taxon>Gastropoda</taxon>
        <taxon>Heterobranchia</taxon>
        <taxon>Euthyneura</taxon>
        <taxon>Panpulmonata</taxon>
        <taxon>Sacoglossa</taxon>
        <taxon>Placobranchoidea</taxon>
        <taxon>Plakobranchidae</taxon>
        <taxon>Plakobranchus</taxon>
    </lineage>
</organism>
<keyword evidence="3" id="KW-1185">Reference proteome</keyword>
<feature type="compositionally biased region" description="Polar residues" evidence="1">
    <location>
        <begin position="1"/>
        <end position="13"/>
    </location>
</feature>
<reference evidence="2 3" key="1">
    <citation type="journal article" date="2021" name="Elife">
        <title>Chloroplast acquisition without the gene transfer in kleptoplastic sea slugs, Plakobranchus ocellatus.</title>
        <authorList>
            <person name="Maeda T."/>
            <person name="Takahashi S."/>
            <person name="Yoshida T."/>
            <person name="Shimamura S."/>
            <person name="Takaki Y."/>
            <person name="Nagai Y."/>
            <person name="Toyoda A."/>
            <person name="Suzuki Y."/>
            <person name="Arimoto A."/>
            <person name="Ishii H."/>
            <person name="Satoh N."/>
            <person name="Nishiyama T."/>
            <person name="Hasebe M."/>
            <person name="Maruyama T."/>
            <person name="Minagawa J."/>
            <person name="Obokata J."/>
            <person name="Shigenobu S."/>
        </authorList>
    </citation>
    <scope>NUCLEOTIDE SEQUENCE [LARGE SCALE GENOMIC DNA]</scope>
</reference>
<name>A0AAV4E2E9_9GAST</name>
<evidence type="ECO:0000313" key="3">
    <source>
        <dbReference type="Proteomes" id="UP000735302"/>
    </source>
</evidence>
<evidence type="ECO:0000256" key="1">
    <source>
        <dbReference type="SAM" id="MobiDB-lite"/>
    </source>
</evidence>
<dbReference type="Proteomes" id="UP000735302">
    <property type="component" value="Unassembled WGS sequence"/>
</dbReference>
<accession>A0AAV4E2E9</accession>
<dbReference type="AlphaFoldDB" id="A0AAV4E2E9"/>
<gene>
    <name evidence="2" type="ORF">PoB_007672100</name>
</gene>
<feature type="region of interest" description="Disordered" evidence="1">
    <location>
        <begin position="1"/>
        <end position="105"/>
    </location>
</feature>
<protein>
    <submittedName>
        <fullName evidence="2">Uncharacterized protein</fullName>
    </submittedName>
</protein>
<feature type="compositionally biased region" description="Polar residues" evidence="1">
    <location>
        <begin position="51"/>
        <end position="61"/>
    </location>
</feature>
<comment type="caution">
    <text evidence="2">The sequence shown here is derived from an EMBL/GenBank/DDBJ whole genome shotgun (WGS) entry which is preliminary data.</text>
</comment>
<sequence length="142" mass="15686">MKTLQEENTSLKQQLLGVSAKPEQTRSKSRRSLHTEMPPSSTPDMVYDFSGLSSDVNPPQQEKQKSTRRFPLSLASPLNIRKKLNDTGQGKGKSGSSSSGPTNVPAQSQALQSLLLMQFMLFVLCIAKTLSKMRKIKSFAEE</sequence>
<evidence type="ECO:0000313" key="2">
    <source>
        <dbReference type="EMBL" id="GFO50216.1"/>
    </source>
</evidence>
<proteinExistence type="predicted"/>
<dbReference type="EMBL" id="BLXT01008590">
    <property type="protein sequence ID" value="GFO50216.1"/>
    <property type="molecule type" value="Genomic_DNA"/>
</dbReference>
<feature type="compositionally biased region" description="Low complexity" evidence="1">
    <location>
        <begin position="94"/>
        <end position="105"/>
    </location>
</feature>